<evidence type="ECO:0000313" key="3">
    <source>
        <dbReference type="Proteomes" id="UP000824162"/>
    </source>
</evidence>
<evidence type="ECO:0000256" key="1">
    <source>
        <dbReference type="SAM" id="MobiDB-lite"/>
    </source>
</evidence>
<protein>
    <submittedName>
        <fullName evidence="2">DUF2508 family protein</fullName>
    </submittedName>
</protein>
<sequence length="114" mass="13378">MQNKGEEQNKTEVEALPAEKEEAAPQKKRSEKPSKRLERIERRAHQALIEETLEALEDYKRCQNIFNFVSDFKLVDASIYDIQRTMSRYEYLIAELKRMNSGSADKPKMLRAVE</sequence>
<evidence type="ECO:0000313" key="2">
    <source>
        <dbReference type="EMBL" id="HIV86270.1"/>
    </source>
</evidence>
<comment type="caution">
    <text evidence="2">The sequence shown here is derived from an EMBL/GenBank/DDBJ whole genome shotgun (WGS) entry which is preliminary data.</text>
</comment>
<dbReference type="Proteomes" id="UP000824162">
    <property type="component" value="Unassembled WGS sequence"/>
</dbReference>
<reference evidence="2" key="2">
    <citation type="submission" date="2021-04" db="EMBL/GenBank/DDBJ databases">
        <authorList>
            <person name="Gilroy R."/>
        </authorList>
    </citation>
    <scope>NUCLEOTIDE SEQUENCE</scope>
    <source>
        <strain evidence="2">5790</strain>
    </source>
</reference>
<feature type="region of interest" description="Disordered" evidence="1">
    <location>
        <begin position="1"/>
        <end position="38"/>
    </location>
</feature>
<organism evidence="2 3">
    <name type="scientific">Candidatus Monoglobus merdigallinarum</name>
    <dbReference type="NCBI Taxonomy" id="2838698"/>
    <lineage>
        <taxon>Bacteria</taxon>
        <taxon>Bacillati</taxon>
        <taxon>Bacillota</taxon>
        <taxon>Clostridia</taxon>
        <taxon>Monoglobales</taxon>
        <taxon>Monoglobaceae</taxon>
        <taxon>Monoglobus</taxon>
    </lineage>
</organism>
<feature type="compositionally biased region" description="Basic and acidic residues" evidence="1">
    <location>
        <begin position="1"/>
        <end position="25"/>
    </location>
</feature>
<proteinExistence type="predicted"/>
<gene>
    <name evidence="2" type="ORF">H9900_05615</name>
</gene>
<reference evidence="2" key="1">
    <citation type="journal article" date="2021" name="PeerJ">
        <title>Extensive microbial diversity within the chicken gut microbiome revealed by metagenomics and culture.</title>
        <authorList>
            <person name="Gilroy R."/>
            <person name="Ravi A."/>
            <person name="Getino M."/>
            <person name="Pursley I."/>
            <person name="Horton D.L."/>
            <person name="Alikhan N.F."/>
            <person name="Baker D."/>
            <person name="Gharbi K."/>
            <person name="Hall N."/>
            <person name="Watson M."/>
            <person name="Adriaenssens E.M."/>
            <person name="Foster-Nyarko E."/>
            <person name="Jarju S."/>
            <person name="Secka A."/>
            <person name="Antonio M."/>
            <person name="Oren A."/>
            <person name="Chaudhuri R.R."/>
            <person name="La Ragione R."/>
            <person name="Hildebrand F."/>
            <person name="Pallen M.J."/>
        </authorList>
    </citation>
    <scope>NUCLEOTIDE SEQUENCE</scope>
    <source>
        <strain evidence="2">5790</strain>
    </source>
</reference>
<name>A0A9D1PRE4_9FIRM</name>
<dbReference type="AlphaFoldDB" id="A0A9D1PRE4"/>
<dbReference type="EMBL" id="DXIJ01000117">
    <property type="protein sequence ID" value="HIV86270.1"/>
    <property type="molecule type" value="Genomic_DNA"/>
</dbReference>
<accession>A0A9D1PRE4</accession>